<keyword evidence="9 15" id="KW-0479">Metal-binding</keyword>
<dbReference type="EC" id="2.4.2.8" evidence="5 15"/>
<comment type="caution">
    <text evidence="17">The sequence shown here is derived from an EMBL/GenBank/DDBJ whole genome shotgun (WGS) entry which is preliminary data.</text>
</comment>
<dbReference type="InterPro" id="IPR029057">
    <property type="entry name" value="PRTase-like"/>
</dbReference>
<dbReference type="NCBIfam" id="TIGR01203">
    <property type="entry name" value="HGPRTase"/>
    <property type="match status" value="1"/>
</dbReference>
<dbReference type="Pfam" id="PF00156">
    <property type="entry name" value="Pribosyltran"/>
    <property type="match status" value="1"/>
</dbReference>
<dbReference type="OrthoDB" id="9802824at2"/>
<keyword evidence="11 15" id="KW-0547">Nucleotide-binding</keyword>
<feature type="domain" description="Phosphoribosyltransferase" evidence="16">
    <location>
        <begin position="21"/>
        <end position="162"/>
    </location>
</feature>
<keyword evidence="7 15" id="KW-0328">Glycosyltransferase</keyword>
<accession>A0A4Y9QVE9</accession>
<dbReference type="GO" id="GO:0004422">
    <property type="term" value="F:hypoxanthine phosphoribosyltransferase activity"/>
    <property type="evidence" value="ECO:0007669"/>
    <property type="project" value="InterPro"/>
</dbReference>
<dbReference type="EMBL" id="SPSB01000002">
    <property type="protein sequence ID" value="TFV96217.1"/>
    <property type="molecule type" value="Genomic_DNA"/>
</dbReference>
<dbReference type="Gene3D" id="3.40.50.2020">
    <property type="match status" value="1"/>
</dbReference>
<evidence type="ECO:0000256" key="11">
    <source>
        <dbReference type="ARBA" id="ARBA00022741"/>
    </source>
</evidence>
<evidence type="ECO:0000313" key="17">
    <source>
        <dbReference type="EMBL" id="TFV96217.1"/>
    </source>
</evidence>
<comment type="similarity">
    <text evidence="4 15">Belongs to the purine/pyrimidine phosphoribosyltransferase family.</text>
</comment>
<keyword evidence="6 15" id="KW-0963">Cytoplasm</keyword>
<dbReference type="InterPro" id="IPR000836">
    <property type="entry name" value="PRTase_dom"/>
</dbReference>
<comment type="subcellular location">
    <subcellularLocation>
        <location evidence="2 15">Cytoplasm</location>
    </subcellularLocation>
</comment>
<dbReference type="RefSeq" id="WP_135072922.1">
    <property type="nucleotide sequence ID" value="NZ_SPSB01000002.1"/>
</dbReference>
<dbReference type="AlphaFoldDB" id="A0A4Y9QVE9"/>
<reference evidence="17 18" key="1">
    <citation type="submission" date="2019-03" db="EMBL/GenBank/DDBJ databases">
        <title>Algoriphagus sp. nov, a new strain isolated from root system soil of mangrove plant Kandelia.</title>
        <authorList>
            <person name="Yin Q."/>
            <person name="Wang K."/>
            <person name="Song Z."/>
        </authorList>
    </citation>
    <scope>NUCLEOTIDE SEQUENCE [LARGE SCALE GENOMIC DNA]</scope>
    <source>
        <strain evidence="17 18">XY-J91</strain>
    </source>
</reference>
<dbReference type="GO" id="GO:0000287">
    <property type="term" value="F:magnesium ion binding"/>
    <property type="evidence" value="ECO:0007669"/>
    <property type="project" value="TreeGrafter"/>
</dbReference>
<dbReference type="CDD" id="cd06223">
    <property type="entry name" value="PRTases_typeI"/>
    <property type="match status" value="1"/>
</dbReference>
<keyword evidence="12 15" id="KW-0460">Magnesium</keyword>
<evidence type="ECO:0000256" key="8">
    <source>
        <dbReference type="ARBA" id="ARBA00022679"/>
    </source>
</evidence>
<dbReference type="GO" id="GO:0032263">
    <property type="term" value="P:GMP salvage"/>
    <property type="evidence" value="ECO:0007669"/>
    <property type="project" value="TreeGrafter"/>
</dbReference>
<name>A0A4Y9QVE9_9BACT</name>
<dbReference type="GO" id="GO:0006166">
    <property type="term" value="P:purine ribonucleoside salvage"/>
    <property type="evidence" value="ECO:0007669"/>
    <property type="project" value="UniProtKB-KW"/>
</dbReference>
<dbReference type="Proteomes" id="UP000297647">
    <property type="component" value="Unassembled WGS sequence"/>
</dbReference>
<evidence type="ECO:0000256" key="1">
    <source>
        <dbReference type="ARBA" id="ARBA00001946"/>
    </source>
</evidence>
<comment type="pathway">
    <text evidence="3 15">Purine metabolism; IMP biosynthesis via salvage pathway; IMP from hypoxanthine: step 1/1.</text>
</comment>
<keyword evidence="8 15" id="KW-0808">Transferase</keyword>
<evidence type="ECO:0000256" key="13">
    <source>
        <dbReference type="ARBA" id="ARBA00048811"/>
    </source>
</evidence>
<evidence type="ECO:0000256" key="3">
    <source>
        <dbReference type="ARBA" id="ARBA00004669"/>
    </source>
</evidence>
<sequence>MNQFIHDKEFEPFVSESKIQERVKVLGAQITQDFQGKKLVLLGILKGSYMFLSDLCRAIELPLEISFLRISSYEGTQTTGEVKQVAGFHDDLSGKTVIIVEDIVDTGISMDYLLKEIKKYQPADVKIATFLYKPDAFRFKYSLDYVGFEIPNKFVVGYGLDYNDLGRNLPELYQLVNSQ</sequence>
<proteinExistence type="inferred from homology"/>
<evidence type="ECO:0000256" key="12">
    <source>
        <dbReference type="ARBA" id="ARBA00022842"/>
    </source>
</evidence>
<evidence type="ECO:0000256" key="9">
    <source>
        <dbReference type="ARBA" id="ARBA00022723"/>
    </source>
</evidence>
<dbReference type="InterPro" id="IPR005904">
    <property type="entry name" value="Hxn_phspho_trans"/>
</dbReference>
<organism evidence="17 18">
    <name type="scientific">Algoriphagus kandeliae</name>
    <dbReference type="NCBI Taxonomy" id="2562278"/>
    <lineage>
        <taxon>Bacteria</taxon>
        <taxon>Pseudomonadati</taxon>
        <taxon>Bacteroidota</taxon>
        <taxon>Cytophagia</taxon>
        <taxon>Cytophagales</taxon>
        <taxon>Cyclobacteriaceae</taxon>
        <taxon>Algoriphagus</taxon>
    </lineage>
</organism>
<dbReference type="GO" id="GO:0000166">
    <property type="term" value="F:nucleotide binding"/>
    <property type="evidence" value="ECO:0007669"/>
    <property type="project" value="UniProtKB-KW"/>
</dbReference>
<evidence type="ECO:0000256" key="2">
    <source>
        <dbReference type="ARBA" id="ARBA00004496"/>
    </source>
</evidence>
<gene>
    <name evidence="17" type="primary">hpt</name>
    <name evidence="17" type="ORF">E4S40_08315</name>
</gene>
<dbReference type="GO" id="GO:0052657">
    <property type="term" value="F:guanine phosphoribosyltransferase activity"/>
    <property type="evidence" value="ECO:0007669"/>
    <property type="project" value="RHEA"/>
</dbReference>
<comment type="catalytic activity">
    <reaction evidence="14">
        <text>IMP + diphosphate = hypoxanthine + 5-phospho-alpha-D-ribose 1-diphosphate</text>
        <dbReference type="Rhea" id="RHEA:17973"/>
        <dbReference type="ChEBI" id="CHEBI:17368"/>
        <dbReference type="ChEBI" id="CHEBI:33019"/>
        <dbReference type="ChEBI" id="CHEBI:58017"/>
        <dbReference type="ChEBI" id="CHEBI:58053"/>
        <dbReference type="EC" id="2.4.2.8"/>
    </reaction>
    <physiologicalReaction direction="right-to-left" evidence="14">
        <dbReference type="Rhea" id="RHEA:17975"/>
    </physiologicalReaction>
</comment>
<comment type="cofactor">
    <cofactor evidence="1 15">
        <name>Mg(2+)</name>
        <dbReference type="ChEBI" id="CHEBI:18420"/>
    </cofactor>
</comment>
<dbReference type="PANTHER" id="PTHR43340:SF1">
    <property type="entry name" value="HYPOXANTHINE PHOSPHORIBOSYLTRANSFERASE"/>
    <property type="match status" value="1"/>
</dbReference>
<dbReference type="GO" id="GO:0032264">
    <property type="term" value="P:IMP salvage"/>
    <property type="evidence" value="ECO:0007669"/>
    <property type="project" value="UniProtKB-UniPathway"/>
</dbReference>
<evidence type="ECO:0000256" key="14">
    <source>
        <dbReference type="ARBA" id="ARBA00049402"/>
    </source>
</evidence>
<evidence type="ECO:0000256" key="4">
    <source>
        <dbReference type="ARBA" id="ARBA00008391"/>
    </source>
</evidence>
<keyword evidence="18" id="KW-1185">Reference proteome</keyword>
<dbReference type="SUPFAM" id="SSF53271">
    <property type="entry name" value="PRTase-like"/>
    <property type="match status" value="1"/>
</dbReference>
<evidence type="ECO:0000256" key="6">
    <source>
        <dbReference type="ARBA" id="ARBA00022490"/>
    </source>
</evidence>
<keyword evidence="10 15" id="KW-0660">Purine salvage</keyword>
<comment type="catalytic activity">
    <reaction evidence="13">
        <text>GMP + diphosphate = guanine + 5-phospho-alpha-D-ribose 1-diphosphate</text>
        <dbReference type="Rhea" id="RHEA:25424"/>
        <dbReference type="ChEBI" id="CHEBI:16235"/>
        <dbReference type="ChEBI" id="CHEBI:33019"/>
        <dbReference type="ChEBI" id="CHEBI:58017"/>
        <dbReference type="ChEBI" id="CHEBI:58115"/>
        <dbReference type="EC" id="2.4.2.8"/>
    </reaction>
    <physiologicalReaction direction="right-to-left" evidence="13">
        <dbReference type="Rhea" id="RHEA:25426"/>
    </physiologicalReaction>
</comment>
<evidence type="ECO:0000256" key="15">
    <source>
        <dbReference type="RuleBase" id="RU364099"/>
    </source>
</evidence>
<dbReference type="GO" id="GO:0005829">
    <property type="term" value="C:cytosol"/>
    <property type="evidence" value="ECO:0007669"/>
    <property type="project" value="TreeGrafter"/>
</dbReference>
<evidence type="ECO:0000256" key="7">
    <source>
        <dbReference type="ARBA" id="ARBA00022676"/>
    </source>
</evidence>
<protein>
    <recommendedName>
        <fullName evidence="5 15">Hypoxanthine phosphoribosyltransferase</fullName>
        <ecNumber evidence="5 15">2.4.2.8</ecNumber>
    </recommendedName>
</protein>
<evidence type="ECO:0000313" key="18">
    <source>
        <dbReference type="Proteomes" id="UP000297647"/>
    </source>
</evidence>
<dbReference type="UniPathway" id="UPA00591">
    <property type="reaction ID" value="UER00648"/>
</dbReference>
<dbReference type="PANTHER" id="PTHR43340">
    <property type="entry name" value="HYPOXANTHINE-GUANINE PHOSPHORIBOSYLTRANSFERASE"/>
    <property type="match status" value="1"/>
</dbReference>
<dbReference type="GO" id="GO:0006178">
    <property type="term" value="P:guanine salvage"/>
    <property type="evidence" value="ECO:0007669"/>
    <property type="project" value="TreeGrafter"/>
</dbReference>
<evidence type="ECO:0000256" key="10">
    <source>
        <dbReference type="ARBA" id="ARBA00022726"/>
    </source>
</evidence>
<dbReference type="InterPro" id="IPR050408">
    <property type="entry name" value="HGPRT"/>
</dbReference>
<evidence type="ECO:0000259" key="16">
    <source>
        <dbReference type="Pfam" id="PF00156"/>
    </source>
</evidence>
<dbReference type="GO" id="GO:0046100">
    <property type="term" value="P:hypoxanthine metabolic process"/>
    <property type="evidence" value="ECO:0007669"/>
    <property type="project" value="TreeGrafter"/>
</dbReference>
<evidence type="ECO:0000256" key="5">
    <source>
        <dbReference type="ARBA" id="ARBA00011895"/>
    </source>
</evidence>